<dbReference type="InterPro" id="IPR013785">
    <property type="entry name" value="Aldolase_TIM"/>
</dbReference>
<dbReference type="HAMAP" id="MF_00917">
    <property type="entry name" value="QueE"/>
    <property type="match status" value="1"/>
</dbReference>
<dbReference type="InterPro" id="IPR058240">
    <property type="entry name" value="rSAM_sf"/>
</dbReference>
<comment type="cofactor">
    <cofactor evidence="8">
        <name>S-adenosyl-L-methionine</name>
        <dbReference type="ChEBI" id="CHEBI:59789"/>
    </cofactor>
    <text evidence="8">Binds 1 S-adenosyl-L-methionine per subunit.</text>
</comment>
<evidence type="ECO:0000259" key="9">
    <source>
        <dbReference type="PROSITE" id="PS51918"/>
    </source>
</evidence>
<evidence type="ECO:0000256" key="7">
    <source>
        <dbReference type="ARBA" id="ARBA00023239"/>
    </source>
</evidence>
<feature type="binding site" evidence="8">
    <location>
        <position position="56"/>
    </location>
    <ligand>
        <name>[4Fe-4S] cluster</name>
        <dbReference type="ChEBI" id="CHEBI:49883"/>
        <note>4Fe-4S-S-AdoMet</note>
    </ligand>
</feature>
<comment type="caution">
    <text evidence="8">Lacks conserved residue(s) required for the propagation of feature annotation.</text>
</comment>
<keyword evidence="4 8" id="KW-0460">Magnesium</keyword>
<comment type="function">
    <text evidence="8">Catalyzes the complex heterocyclic radical-mediated conversion of 6-carboxy-5,6,7,8-tetrahydropterin (CPH4) to 7-carboxy-7-deazaguanine (CDG), a step common to the biosynthetic pathways of all 7-deazapurine-containing compounds.</text>
</comment>
<comment type="similarity">
    <text evidence="8">Belongs to the radical SAM superfamily. 7-carboxy-7-deazaguanine synthase family.</text>
</comment>
<dbReference type="AlphaFoldDB" id="A0A6J4JZ34"/>
<evidence type="ECO:0000313" key="10">
    <source>
        <dbReference type="EMBL" id="CAA9291524.1"/>
    </source>
</evidence>
<feature type="binding site" evidence="8">
    <location>
        <position position="102"/>
    </location>
    <ligand>
        <name>S-adenosyl-L-methionine</name>
        <dbReference type="ChEBI" id="CHEBI:59789"/>
    </ligand>
</feature>
<keyword evidence="7 8" id="KW-0456">Lyase</keyword>
<evidence type="ECO:0000256" key="6">
    <source>
        <dbReference type="ARBA" id="ARBA00023014"/>
    </source>
</evidence>
<evidence type="ECO:0000256" key="8">
    <source>
        <dbReference type="HAMAP-Rule" id="MF_00917"/>
    </source>
</evidence>
<feature type="binding site" evidence="8">
    <location>
        <position position="53"/>
    </location>
    <ligand>
        <name>[4Fe-4S] cluster</name>
        <dbReference type="ChEBI" id="CHEBI:49883"/>
        <note>4Fe-4S-S-AdoMet</note>
    </ligand>
</feature>
<dbReference type="EC" id="4.3.99.3" evidence="8"/>
<dbReference type="PANTHER" id="PTHR42836:SF1">
    <property type="entry name" value="7-CARBOXY-7-DEAZAGUANINE SYNTHASE"/>
    <property type="match status" value="1"/>
</dbReference>
<keyword evidence="5 8" id="KW-0408">Iron</keyword>
<dbReference type="GO" id="GO:0016840">
    <property type="term" value="F:carbon-nitrogen lyase activity"/>
    <property type="evidence" value="ECO:0007669"/>
    <property type="project" value="UniProtKB-UniRule"/>
</dbReference>
<dbReference type="PANTHER" id="PTHR42836">
    <property type="entry name" value="7-CARBOXY-7-DEAZAGUANINE SYNTHASE"/>
    <property type="match status" value="1"/>
</dbReference>
<dbReference type="SFLD" id="SFLDS00029">
    <property type="entry name" value="Radical_SAM"/>
    <property type="match status" value="1"/>
</dbReference>
<accession>A0A6J4JZ34</accession>
<comment type="catalytic activity">
    <reaction evidence="8">
        <text>6-carboxy-5,6,7,8-tetrahydropterin + H(+) = 7-carboxy-7-carbaguanine + NH4(+)</text>
        <dbReference type="Rhea" id="RHEA:27974"/>
        <dbReference type="ChEBI" id="CHEBI:15378"/>
        <dbReference type="ChEBI" id="CHEBI:28938"/>
        <dbReference type="ChEBI" id="CHEBI:61032"/>
        <dbReference type="ChEBI" id="CHEBI:61036"/>
        <dbReference type="EC" id="4.3.99.3"/>
    </reaction>
</comment>
<feature type="binding site" evidence="8">
    <location>
        <position position="100"/>
    </location>
    <ligand>
        <name>substrate</name>
    </ligand>
</feature>
<dbReference type="SUPFAM" id="SSF102114">
    <property type="entry name" value="Radical SAM enzymes"/>
    <property type="match status" value="1"/>
</dbReference>
<evidence type="ECO:0000256" key="1">
    <source>
        <dbReference type="ARBA" id="ARBA00022485"/>
    </source>
</evidence>
<comment type="subunit">
    <text evidence="8">Homodimer.</text>
</comment>
<dbReference type="GO" id="GO:0000287">
    <property type="term" value="F:magnesium ion binding"/>
    <property type="evidence" value="ECO:0007669"/>
    <property type="project" value="UniProtKB-UniRule"/>
</dbReference>
<dbReference type="EMBL" id="CADCTP010000425">
    <property type="protein sequence ID" value="CAA9291524.1"/>
    <property type="molecule type" value="Genomic_DNA"/>
</dbReference>
<feature type="binding site" evidence="8">
    <location>
        <begin position="55"/>
        <end position="57"/>
    </location>
    <ligand>
        <name>S-adenosyl-L-methionine</name>
        <dbReference type="ChEBI" id="CHEBI:59789"/>
    </ligand>
</feature>
<comment type="cofactor">
    <cofactor evidence="8">
        <name>[4Fe-4S] cluster</name>
        <dbReference type="ChEBI" id="CHEBI:49883"/>
    </cofactor>
    <text evidence="8">Binds 1 [4Fe-4S] cluster. The cluster is coordinated with 3 cysteines and an exchangeable S-adenosyl-L-methionine.</text>
</comment>
<reference evidence="10" key="1">
    <citation type="submission" date="2020-02" db="EMBL/GenBank/DDBJ databases">
        <authorList>
            <person name="Meier V. D."/>
        </authorList>
    </citation>
    <scope>NUCLEOTIDE SEQUENCE</scope>
    <source>
        <strain evidence="10">AVDCRST_MAG41</strain>
    </source>
</reference>
<feature type="binding site" evidence="8">
    <location>
        <position position="45"/>
    </location>
    <ligand>
        <name>substrate</name>
    </ligand>
</feature>
<feature type="binding site" evidence="8">
    <location>
        <position position="49"/>
    </location>
    <ligand>
        <name>[4Fe-4S] cluster</name>
        <dbReference type="ChEBI" id="CHEBI:49883"/>
        <note>4Fe-4S-S-AdoMet</note>
    </ligand>
</feature>
<keyword evidence="1 8" id="KW-0004">4Fe-4S</keyword>
<dbReference type="InterPro" id="IPR024924">
    <property type="entry name" value="7-CO-7-deazaguanine_synth-like"/>
</dbReference>
<proteinExistence type="inferred from homology"/>
<feature type="domain" description="Radical SAM core" evidence="9">
    <location>
        <begin position="36"/>
        <end position="255"/>
    </location>
</feature>
<keyword evidence="8" id="KW-0671">Queuosine biosynthesis</keyword>
<comment type="cofactor">
    <cofactor evidence="8">
        <name>Mg(2+)</name>
        <dbReference type="ChEBI" id="CHEBI:18420"/>
    </cofactor>
</comment>
<evidence type="ECO:0000256" key="2">
    <source>
        <dbReference type="ARBA" id="ARBA00022691"/>
    </source>
</evidence>
<protein>
    <recommendedName>
        <fullName evidence="8">7-carboxy-7-deazaguanine synthase</fullName>
        <shortName evidence="8">CDG synthase</shortName>
        <ecNumber evidence="8">4.3.99.3</ecNumber>
    </recommendedName>
    <alternativeName>
        <fullName evidence="8">Queuosine biosynthesis protein QueE</fullName>
    </alternativeName>
</protein>
<keyword evidence="2 8" id="KW-0949">S-adenosyl-L-methionine</keyword>
<dbReference type="PROSITE" id="PS51918">
    <property type="entry name" value="RADICAL_SAM"/>
    <property type="match status" value="1"/>
</dbReference>
<dbReference type="InterPro" id="IPR007197">
    <property type="entry name" value="rSAM"/>
</dbReference>
<comment type="pathway">
    <text evidence="8">Purine metabolism; 7-cyano-7-deazaguanine biosynthesis.</text>
</comment>
<gene>
    <name evidence="8" type="primary">queE</name>
    <name evidence="10" type="ORF">AVDCRST_MAG41-4404</name>
</gene>
<dbReference type="UniPathway" id="UPA00391"/>
<organism evidence="10">
    <name type="scientific">uncultured Mycobacteriales bacterium</name>
    <dbReference type="NCBI Taxonomy" id="581187"/>
    <lineage>
        <taxon>Bacteria</taxon>
        <taxon>Bacillati</taxon>
        <taxon>Actinomycetota</taxon>
        <taxon>Actinomycetes</taxon>
        <taxon>Mycobacteriales</taxon>
        <taxon>environmental samples</taxon>
    </lineage>
</organism>
<evidence type="ECO:0000256" key="5">
    <source>
        <dbReference type="ARBA" id="ARBA00023004"/>
    </source>
</evidence>
<sequence>MSAGTATPPATPPLTTLTLPLADPPLGPTFQGEGPSSGRLAVFLRLGGCNLHCSWCDTPYTWDSSRFTLAEQIRPVPVAELVDWLTAVAGRGAAPLLVITGGEPLLHQRRPAFRALLAAVAELDHGAGLDVEIETNGTLSPSAGLPDRLVHNVSPKLAAGGDPYERRIVPAALAAFADLARAGRARFKFVATGPGDLDQVAEIVTDHHLPARHVWISPEGTTAERVLTVARELADPVLARGWNLTLRGHTLLWGDERGR</sequence>
<dbReference type="CDD" id="cd01335">
    <property type="entry name" value="Radical_SAM"/>
    <property type="match status" value="1"/>
</dbReference>
<dbReference type="GO" id="GO:0051539">
    <property type="term" value="F:4 iron, 4 sulfur cluster binding"/>
    <property type="evidence" value="ECO:0007669"/>
    <property type="project" value="UniProtKB-UniRule"/>
</dbReference>
<feature type="binding site" evidence="8">
    <location>
        <begin position="30"/>
        <end position="32"/>
    </location>
    <ligand>
        <name>substrate</name>
    </ligand>
</feature>
<dbReference type="GO" id="GO:0008616">
    <property type="term" value="P:tRNA queuosine(34) biosynthetic process"/>
    <property type="evidence" value="ECO:0007669"/>
    <property type="project" value="UniProtKB-UniRule"/>
</dbReference>
<evidence type="ECO:0000256" key="4">
    <source>
        <dbReference type="ARBA" id="ARBA00022842"/>
    </source>
</evidence>
<feature type="binding site" evidence="8">
    <location>
        <begin position="154"/>
        <end position="156"/>
    </location>
    <ligand>
        <name>S-adenosyl-L-methionine</name>
        <dbReference type="ChEBI" id="CHEBI:59789"/>
    </ligand>
</feature>
<dbReference type="PIRSF" id="PIRSF000370">
    <property type="entry name" value="QueE"/>
    <property type="match status" value="1"/>
</dbReference>
<keyword evidence="3 8" id="KW-0479">Metal-binding</keyword>
<dbReference type="Pfam" id="PF04055">
    <property type="entry name" value="Radical_SAM"/>
    <property type="match status" value="1"/>
</dbReference>
<dbReference type="Gene3D" id="3.20.20.70">
    <property type="entry name" value="Aldolase class I"/>
    <property type="match status" value="1"/>
</dbReference>
<name>A0A6J4JZ34_9ACTN</name>
<feature type="binding site" evidence="8">
    <location>
        <position position="58"/>
    </location>
    <ligand>
        <name>Mg(2+)</name>
        <dbReference type="ChEBI" id="CHEBI:18420"/>
    </ligand>
</feature>
<keyword evidence="6 8" id="KW-0411">Iron-sulfur</keyword>
<dbReference type="GO" id="GO:1904047">
    <property type="term" value="F:S-adenosyl-L-methionine binding"/>
    <property type="evidence" value="ECO:0007669"/>
    <property type="project" value="UniProtKB-UniRule"/>
</dbReference>
<evidence type="ECO:0000256" key="3">
    <source>
        <dbReference type="ARBA" id="ARBA00022723"/>
    </source>
</evidence>